<reference evidence="5" key="1">
    <citation type="journal article" date="2019" name="Int. J. Syst. Evol. Microbiol.">
        <title>The Global Catalogue of Microorganisms (GCM) 10K type strain sequencing project: providing services to taxonomists for standard genome sequencing and annotation.</title>
        <authorList>
            <consortium name="The Broad Institute Genomics Platform"/>
            <consortium name="The Broad Institute Genome Sequencing Center for Infectious Disease"/>
            <person name="Wu L."/>
            <person name="Ma J."/>
        </authorList>
    </citation>
    <scope>NUCLEOTIDE SEQUENCE [LARGE SCALE GENOMIC DNA]</scope>
    <source>
        <strain evidence="5">KCTC 62164</strain>
    </source>
</reference>
<accession>A0ABV7D6J0</accession>
<keyword evidence="5" id="KW-1185">Reference proteome</keyword>
<dbReference type="Gene3D" id="3.90.25.10">
    <property type="entry name" value="UDP-galactose 4-epimerase, domain 1"/>
    <property type="match status" value="1"/>
</dbReference>
<dbReference type="PANTHER" id="PTHR43000">
    <property type="entry name" value="DTDP-D-GLUCOSE 4,6-DEHYDRATASE-RELATED"/>
    <property type="match status" value="1"/>
</dbReference>
<dbReference type="EMBL" id="JBHRSL010000010">
    <property type="protein sequence ID" value="MFC3052305.1"/>
    <property type="molecule type" value="Genomic_DNA"/>
</dbReference>
<evidence type="ECO:0000259" key="3">
    <source>
        <dbReference type="Pfam" id="PF01370"/>
    </source>
</evidence>
<name>A0ABV7D6J0_9PROT</name>
<organism evidence="4 5">
    <name type="scientific">Kordiimonas pumila</name>
    <dbReference type="NCBI Taxonomy" id="2161677"/>
    <lineage>
        <taxon>Bacteria</taxon>
        <taxon>Pseudomonadati</taxon>
        <taxon>Pseudomonadota</taxon>
        <taxon>Alphaproteobacteria</taxon>
        <taxon>Kordiimonadales</taxon>
        <taxon>Kordiimonadaceae</taxon>
        <taxon>Kordiimonas</taxon>
    </lineage>
</organism>
<dbReference type="InterPro" id="IPR001509">
    <property type="entry name" value="Epimerase_deHydtase"/>
</dbReference>
<protein>
    <submittedName>
        <fullName evidence="4">NAD-dependent epimerase/dehydratase family protein</fullName>
    </submittedName>
</protein>
<feature type="domain" description="NAD-dependent epimerase/dehydratase" evidence="3">
    <location>
        <begin position="13"/>
        <end position="260"/>
    </location>
</feature>
<comment type="pathway">
    <text evidence="1">Bacterial outer membrane biogenesis; LPS O-antigen biosynthesis.</text>
</comment>
<dbReference type="Pfam" id="PF01370">
    <property type="entry name" value="Epimerase"/>
    <property type="match status" value="1"/>
</dbReference>
<dbReference type="SUPFAM" id="SSF51735">
    <property type="entry name" value="NAD(P)-binding Rossmann-fold domains"/>
    <property type="match status" value="1"/>
</dbReference>
<comment type="similarity">
    <text evidence="2">Belongs to the NAD(P)-dependent epimerase/dehydratase family.</text>
</comment>
<evidence type="ECO:0000256" key="1">
    <source>
        <dbReference type="ARBA" id="ARBA00005125"/>
    </source>
</evidence>
<evidence type="ECO:0000256" key="2">
    <source>
        <dbReference type="ARBA" id="ARBA00007637"/>
    </source>
</evidence>
<dbReference type="InterPro" id="IPR036291">
    <property type="entry name" value="NAD(P)-bd_dom_sf"/>
</dbReference>
<comment type="caution">
    <text evidence="4">The sequence shown here is derived from an EMBL/GenBank/DDBJ whole genome shotgun (WGS) entry which is preliminary data.</text>
</comment>
<dbReference type="Gene3D" id="3.40.50.720">
    <property type="entry name" value="NAD(P)-binding Rossmann-like Domain"/>
    <property type="match status" value="1"/>
</dbReference>
<proteinExistence type="inferred from homology"/>
<dbReference type="RefSeq" id="WP_228073661.1">
    <property type="nucleotide sequence ID" value="NZ_CP061205.1"/>
</dbReference>
<dbReference type="Proteomes" id="UP001595444">
    <property type="component" value="Unassembled WGS sequence"/>
</dbReference>
<evidence type="ECO:0000313" key="5">
    <source>
        <dbReference type="Proteomes" id="UP001595444"/>
    </source>
</evidence>
<evidence type="ECO:0000313" key="4">
    <source>
        <dbReference type="EMBL" id="MFC3052305.1"/>
    </source>
</evidence>
<gene>
    <name evidence="4" type="ORF">ACFOKA_10355</name>
</gene>
<sequence length="338" mass="36753">MATSKRRNDMVNWLITGGCGFIGRALLSRLLSEGGHNIRVLDNLCVGTRNDLRQVTTYRELSLIADSKSWTNDVQLIEGDILDKDTTVQAAQDADVVVHLAANTGVGPSVDDPVSDCRTNVMGTLNMLEACRKVGVGRFVFASSGAPLGVQVPPLHEEMAPHPASPYGASKLAGEGYCSAYFHCFGIETAILRFGNVYGEGSGHKQSVIAKFIKKALAGETLEIYGDGTQTRDFIHISDLVDAVVLAGLIPEVGGETFQIATAQETMLSEMVEKLFAAMQQENIIVPSTYFGPKRDGDVTRNFSDTEKAYKRLGWKAQVSLEEGLRRTIRYFLALEAN</sequence>